<dbReference type="Pfam" id="PF07676">
    <property type="entry name" value="PD40"/>
    <property type="match status" value="1"/>
</dbReference>
<protein>
    <recommendedName>
        <fullName evidence="2">Tetratricopeptide repeat protein</fullName>
    </recommendedName>
</protein>
<feature type="non-terminal residue" evidence="1">
    <location>
        <position position="1"/>
    </location>
</feature>
<dbReference type="AlphaFoldDB" id="X1I2R9"/>
<reference evidence="1" key="1">
    <citation type="journal article" date="2014" name="Front. Microbiol.">
        <title>High frequency of phylogenetically diverse reductive dehalogenase-homologous genes in deep subseafloor sedimentary metagenomes.</title>
        <authorList>
            <person name="Kawai M."/>
            <person name="Futagami T."/>
            <person name="Toyoda A."/>
            <person name="Takaki Y."/>
            <person name="Nishi S."/>
            <person name="Hori S."/>
            <person name="Arai W."/>
            <person name="Tsubouchi T."/>
            <person name="Morono Y."/>
            <person name="Uchiyama I."/>
            <person name="Ito T."/>
            <person name="Fujiyama A."/>
            <person name="Inagaki F."/>
            <person name="Takami H."/>
        </authorList>
    </citation>
    <scope>NUCLEOTIDE SEQUENCE</scope>
    <source>
        <strain evidence="1">Expedition CK06-06</strain>
    </source>
</reference>
<comment type="caution">
    <text evidence="1">The sequence shown here is derived from an EMBL/GenBank/DDBJ whole genome shotgun (WGS) entry which is preliminary data.</text>
</comment>
<gene>
    <name evidence="1" type="ORF">S03H2_31035</name>
</gene>
<organism evidence="1">
    <name type="scientific">marine sediment metagenome</name>
    <dbReference type="NCBI Taxonomy" id="412755"/>
    <lineage>
        <taxon>unclassified sequences</taxon>
        <taxon>metagenomes</taxon>
        <taxon>ecological metagenomes</taxon>
    </lineage>
</organism>
<feature type="non-terminal residue" evidence="1">
    <location>
        <position position="291"/>
    </location>
</feature>
<accession>X1I2R9</accession>
<name>X1I2R9_9ZZZZ</name>
<evidence type="ECO:0008006" key="2">
    <source>
        <dbReference type="Google" id="ProtNLM"/>
    </source>
</evidence>
<dbReference type="InterPro" id="IPR011659">
    <property type="entry name" value="WD40"/>
</dbReference>
<dbReference type="SUPFAM" id="SSF82171">
    <property type="entry name" value="DPP6 N-terminal domain-like"/>
    <property type="match status" value="1"/>
</dbReference>
<dbReference type="InterPro" id="IPR011042">
    <property type="entry name" value="6-blade_b-propeller_TolB-like"/>
</dbReference>
<dbReference type="EMBL" id="BARU01018798">
    <property type="protein sequence ID" value="GAH60379.1"/>
    <property type="molecule type" value="Genomic_DNA"/>
</dbReference>
<sequence length="291" mass="32782">KYPDEREYAAKSQLYIGLCYEKLGLKEAKQAQKAFQKVIDNYPGQVEAVKVAKEKLSFILKAQAGLDKGDRQFRMRKLWGSVDVAAQNLCAISPDGRYIAFIDRHGGDIAVFDLDTKKRTRFTDNFSIFGDVEKLSATERMSLIKKMKYASGSIWAPDGQKIAYGWSSLGFPGEGGCDLCIIPLTKPKPSVLLHSEEFPFLYPLDWTSDGNHILAAFLKRDMTGQFALVKVADGSIRMLKQLERPLNPLDNALLLPDEKHIVYDFSQENHRKDTAFPWLTFNFDPAAVSFA</sequence>
<proteinExistence type="predicted"/>
<dbReference type="Gene3D" id="1.25.40.10">
    <property type="entry name" value="Tetratricopeptide repeat domain"/>
    <property type="match status" value="1"/>
</dbReference>
<evidence type="ECO:0000313" key="1">
    <source>
        <dbReference type="EMBL" id="GAH60379.1"/>
    </source>
</evidence>
<dbReference type="InterPro" id="IPR011990">
    <property type="entry name" value="TPR-like_helical_dom_sf"/>
</dbReference>
<dbReference type="Gene3D" id="2.120.10.30">
    <property type="entry name" value="TolB, C-terminal domain"/>
    <property type="match status" value="1"/>
</dbReference>